<evidence type="ECO:0000256" key="1">
    <source>
        <dbReference type="ARBA" id="ARBA00004496"/>
    </source>
</evidence>
<dbReference type="CDD" id="cd17574">
    <property type="entry name" value="REC_OmpR"/>
    <property type="match status" value="1"/>
</dbReference>
<evidence type="ECO:0000256" key="6">
    <source>
        <dbReference type="ARBA" id="ARBA00023125"/>
    </source>
</evidence>
<dbReference type="AlphaFoldDB" id="A0A1Y3MD45"/>
<organism evidence="8 9">
    <name type="scientific">Bacillus pseudomycoides</name>
    <dbReference type="NCBI Taxonomy" id="64104"/>
    <lineage>
        <taxon>Bacteria</taxon>
        <taxon>Bacillati</taxon>
        <taxon>Bacillota</taxon>
        <taxon>Bacilli</taxon>
        <taxon>Bacillales</taxon>
        <taxon>Bacillaceae</taxon>
        <taxon>Bacillus</taxon>
        <taxon>Bacillus cereus group</taxon>
    </lineage>
</organism>
<accession>A0A1Y3MD45</accession>
<dbReference type="SMART" id="SM00448">
    <property type="entry name" value="REC"/>
    <property type="match status" value="1"/>
</dbReference>
<name>A0A1Y3MD45_9BACI</name>
<proteinExistence type="predicted"/>
<keyword evidence="3" id="KW-0597">Phosphoprotein</keyword>
<reference evidence="8 9" key="1">
    <citation type="submission" date="2017-02" db="EMBL/GenBank/DDBJ databases">
        <title>Bacillus pseudomycoides isolate FSL K6-0042.</title>
        <authorList>
            <person name="Kovac J."/>
        </authorList>
    </citation>
    <scope>NUCLEOTIDE SEQUENCE [LARGE SCALE GENOMIC DNA]</scope>
    <source>
        <strain evidence="8 9">FSL K6-0042</strain>
    </source>
</reference>
<keyword evidence="4" id="KW-0902">Two-component regulatory system</keyword>
<dbReference type="SUPFAM" id="SSF52172">
    <property type="entry name" value="CheY-like"/>
    <property type="match status" value="1"/>
</dbReference>
<dbReference type="Pfam" id="PF00072">
    <property type="entry name" value="Response_reg"/>
    <property type="match status" value="1"/>
</dbReference>
<evidence type="ECO:0000313" key="9">
    <source>
        <dbReference type="Proteomes" id="UP000195321"/>
    </source>
</evidence>
<dbReference type="PROSITE" id="PS50110">
    <property type="entry name" value="RESPONSE_REGULATORY"/>
    <property type="match status" value="1"/>
</dbReference>
<evidence type="ECO:0000256" key="5">
    <source>
        <dbReference type="ARBA" id="ARBA00023015"/>
    </source>
</evidence>
<dbReference type="CDD" id="cd00383">
    <property type="entry name" value="trans_reg_C"/>
    <property type="match status" value="1"/>
</dbReference>
<keyword evidence="2" id="KW-0963">Cytoplasm</keyword>
<dbReference type="GO" id="GO:0000976">
    <property type="term" value="F:transcription cis-regulatory region binding"/>
    <property type="evidence" value="ECO:0007669"/>
    <property type="project" value="TreeGrafter"/>
</dbReference>
<evidence type="ECO:0000256" key="3">
    <source>
        <dbReference type="ARBA" id="ARBA00022553"/>
    </source>
</evidence>
<dbReference type="GO" id="GO:0006355">
    <property type="term" value="P:regulation of DNA-templated transcription"/>
    <property type="evidence" value="ECO:0007669"/>
    <property type="project" value="InterPro"/>
</dbReference>
<comment type="subcellular location">
    <subcellularLocation>
        <location evidence="1">Cytoplasm</location>
    </subcellularLocation>
</comment>
<dbReference type="GO" id="GO:0000156">
    <property type="term" value="F:phosphorelay response regulator activity"/>
    <property type="evidence" value="ECO:0007669"/>
    <property type="project" value="TreeGrafter"/>
</dbReference>
<dbReference type="PANTHER" id="PTHR48111:SF70">
    <property type="entry name" value="TWO-COMPONENT RESPONSE REGULATOR YBDJ"/>
    <property type="match status" value="1"/>
</dbReference>
<sequence>MKGYKILIVEDDLMIGDLLQKILQREGYYVCWKKEGKEVIDIIHEIDLVIMDIMLPGEDGYQITKKIKNLGLNIPIIFLSARSDMDSKLQGLTIGEDYMIKPFDPRELLLRMQKMLDNRYGTFTQIKHLYIDAEHKKVFNHNLHNEIEFTAIERKIFFYLYENRNRILTKEHFFDYLWQLEDRNQNIVNVHIKKVRTKINDNTGEIIQNIYGEGYRLNTYIKK</sequence>
<comment type="caution">
    <text evidence="8">The sequence shown here is derived from an EMBL/GenBank/DDBJ whole genome shotgun (WGS) entry which is preliminary data.</text>
</comment>
<evidence type="ECO:0000256" key="2">
    <source>
        <dbReference type="ARBA" id="ARBA00022490"/>
    </source>
</evidence>
<dbReference type="InterPro" id="IPR001867">
    <property type="entry name" value="OmpR/PhoB-type_DNA-bd"/>
</dbReference>
<evidence type="ECO:0000313" key="8">
    <source>
        <dbReference type="EMBL" id="OUM48377.1"/>
    </source>
</evidence>
<dbReference type="RefSeq" id="WP_016113670.1">
    <property type="nucleotide sequence ID" value="NZ_CP189809.1"/>
</dbReference>
<evidence type="ECO:0000256" key="4">
    <source>
        <dbReference type="ARBA" id="ARBA00023012"/>
    </source>
</evidence>
<dbReference type="PROSITE" id="PS51755">
    <property type="entry name" value="OMPR_PHOB"/>
    <property type="match status" value="1"/>
</dbReference>
<evidence type="ECO:0000256" key="7">
    <source>
        <dbReference type="ARBA" id="ARBA00023163"/>
    </source>
</evidence>
<keyword evidence="5" id="KW-0805">Transcription regulation</keyword>
<keyword evidence="7" id="KW-0804">Transcription</keyword>
<dbReference type="Gene3D" id="1.10.10.10">
    <property type="entry name" value="Winged helix-like DNA-binding domain superfamily/Winged helix DNA-binding domain"/>
    <property type="match status" value="1"/>
</dbReference>
<protein>
    <submittedName>
        <fullName evidence="8">DNA-binding response regulator</fullName>
    </submittedName>
</protein>
<dbReference type="InterPro" id="IPR039420">
    <property type="entry name" value="WalR-like"/>
</dbReference>
<dbReference type="EMBL" id="MWPX01000013">
    <property type="protein sequence ID" value="OUM48377.1"/>
    <property type="molecule type" value="Genomic_DNA"/>
</dbReference>
<dbReference type="InterPro" id="IPR036388">
    <property type="entry name" value="WH-like_DNA-bd_sf"/>
</dbReference>
<dbReference type="InterPro" id="IPR001789">
    <property type="entry name" value="Sig_transdc_resp-reg_receiver"/>
</dbReference>
<dbReference type="SUPFAM" id="SSF46894">
    <property type="entry name" value="C-terminal effector domain of the bipartite response regulators"/>
    <property type="match status" value="1"/>
</dbReference>
<dbReference type="PANTHER" id="PTHR48111">
    <property type="entry name" value="REGULATOR OF RPOS"/>
    <property type="match status" value="1"/>
</dbReference>
<dbReference type="Proteomes" id="UP000195321">
    <property type="component" value="Unassembled WGS sequence"/>
</dbReference>
<gene>
    <name evidence="8" type="ORF">BW425_13325</name>
</gene>
<keyword evidence="6 8" id="KW-0238">DNA-binding</keyword>
<dbReference type="GO" id="GO:0032993">
    <property type="term" value="C:protein-DNA complex"/>
    <property type="evidence" value="ECO:0007669"/>
    <property type="project" value="TreeGrafter"/>
</dbReference>
<dbReference type="Gene3D" id="3.40.50.2300">
    <property type="match status" value="1"/>
</dbReference>
<dbReference type="Pfam" id="PF00486">
    <property type="entry name" value="Trans_reg_C"/>
    <property type="match status" value="1"/>
</dbReference>
<dbReference type="SMART" id="SM00862">
    <property type="entry name" value="Trans_reg_C"/>
    <property type="match status" value="1"/>
</dbReference>
<dbReference type="InterPro" id="IPR011006">
    <property type="entry name" value="CheY-like_superfamily"/>
</dbReference>
<dbReference type="InterPro" id="IPR016032">
    <property type="entry name" value="Sig_transdc_resp-reg_C-effctor"/>
</dbReference>
<dbReference type="GO" id="GO:0005829">
    <property type="term" value="C:cytosol"/>
    <property type="evidence" value="ECO:0007669"/>
    <property type="project" value="TreeGrafter"/>
</dbReference>